<evidence type="ECO:0000256" key="4">
    <source>
        <dbReference type="ARBA" id="ARBA00022475"/>
    </source>
</evidence>
<dbReference type="EMBL" id="CP162511">
    <property type="protein sequence ID" value="XDI06620.1"/>
    <property type="molecule type" value="Genomic_DNA"/>
</dbReference>
<evidence type="ECO:0000256" key="1">
    <source>
        <dbReference type="ARBA" id="ARBA00004651"/>
    </source>
</evidence>
<dbReference type="FunFam" id="1.10.3470.10:FF:000001">
    <property type="entry name" value="Vitamin B12 ABC transporter permease BtuC"/>
    <property type="match status" value="1"/>
</dbReference>
<evidence type="ECO:0000256" key="8">
    <source>
        <dbReference type="SAM" id="Phobius"/>
    </source>
</evidence>
<dbReference type="InterPro" id="IPR000522">
    <property type="entry name" value="ABC_transptr_permease_BtuC"/>
</dbReference>
<keyword evidence="3" id="KW-0813">Transport</keyword>
<evidence type="ECO:0000256" key="6">
    <source>
        <dbReference type="ARBA" id="ARBA00022989"/>
    </source>
</evidence>
<evidence type="ECO:0000256" key="3">
    <source>
        <dbReference type="ARBA" id="ARBA00022448"/>
    </source>
</evidence>
<feature type="transmembrane region" description="Helical" evidence="8">
    <location>
        <begin position="332"/>
        <end position="348"/>
    </location>
</feature>
<feature type="transmembrane region" description="Helical" evidence="8">
    <location>
        <begin position="173"/>
        <end position="193"/>
    </location>
</feature>
<dbReference type="RefSeq" id="WP_368498999.1">
    <property type="nucleotide sequence ID" value="NZ_CP162511.1"/>
</dbReference>
<evidence type="ECO:0000313" key="9">
    <source>
        <dbReference type="EMBL" id="XDI06620.1"/>
    </source>
</evidence>
<proteinExistence type="inferred from homology"/>
<feature type="transmembrane region" description="Helical" evidence="8">
    <location>
        <begin position="214"/>
        <end position="236"/>
    </location>
</feature>
<dbReference type="GO" id="GO:0022857">
    <property type="term" value="F:transmembrane transporter activity"/>
    <property type="evidence" value="ECO:0007669"/>
    <property type="project" value="InterPro"/>
</dbReference>
<gene>
    <name evidence="9" type="ORF">ABFY20_05840</name>
</gene>
<dbReference type="SUPFAM" id="SSF81345">
    <property type="entry name" value="ABC transporter involved in vitamin B12 uptake, BtuC"/>
    <property type="match status" value="1"/>
</dbReference>
<keyword evidence="5 8" id="KW-0812">Transmembrane</keyword>
<dbReference type="GO" id="GO:0005886">
    <property type="term" value="C:plasma membrane"/>
    <property type="evidence" value="ECO:0007669"/>
    <property type="project" value="UniProtKB-SubCell"/>
</dbReference>
<accession>A0AB39BKJ5</accession>
<keyword evidence="6 8" id="KW-1133">Transmembrane helix</keyword>
<dbReference type="PANTHER" id="PTHR30472:SF1">
    <property type="entry name" value="FE(3+) DICITRATE TRANSPORT SYSTEM PERMEASE PROTEIN FECC-RELATED"/>
    <property type="match status" value="1"/>
</dbReference>
<dbReference type="AlphaFoldDB" id="A0AB39BKJ5"/>
<evidence type="ECO:0000256" key="7">
    <source>
        <dbReference type="ARBA" id="ARBA00023136"/>
    </source>
</evidence>
<name>A0AB39BKJ5_9MICO</name>
<keyword evidence="7 8" id="KW-0472">Membrane</keyword>
<evidence type="ECO:0000256" key="2">
    <source>
        <dbReference type="ARBA" id="ARBA00007935"/>
    </source>
</evidence>
<dbReference type="GO" id="GO:0033214">
    <property type="term" value="P:siderophore-iron import into cell"/>
    <property type="evidence" value="ECO:0007669"/>
    <property type="project" value="TreeGrafter"/>
</dbReference>
<evidence type="ECO:0000256" key="5">
    <source>
        <dbReference type="ARBA" id="ARBA00022692"/>
    </source>
</evidence>
<feature type="transmembrane region" description="Helical" evidence="8">
    <location>
        <begin position="261"/>
        <end position="290"/>
    </location>
</feature>
<comment type="similarity">
    <text evidence="2">Belongs to the binding-protein-dependent transport system permease family. FecCD subfamily.</text>
</comment>
<keyword evidence="4" id="KW-1003">Cell membrane</keyword>
<reference evidence="9" key="1">
    <citation type="submission" date="2024-05" db="EMBL/GenBank/DDBJ databases">
        <title>Herbiconiux sp. A18JL235.</title>
        <authorList>
            <person name="Zhang G."/>
        </authorList>
    </citation>
    <scope>NUCLEOTIDE SEQUENCE</scope>
    <source>
        <strain evidence="9">A18JL235</strain>
    </source>
</reference>
<comment type="subcellular location">
    <subcellularLocation>
        <location evidence="1">Cell membrane</location>
        <topology evidence="1">Multi-pass membrane protein</topology>
    </subcellularLocation>
</comment>
<sequence>MSADLDSLRLPTGAERAKAAASTGIARSTASRLGILVAALLLLALVSVASLFIGSGGFSPGVVWRALTEGGTDTTSVLITDFRVPRLLLGLVVGCALGLAGAVMQAVTRNPLADPGILGVNSGAYFAVVVAVAVLGTADLSSYIWWSFAGAGIAAVVVYLIGSRGGGATPVRLVLAGVALSAALQGVTFSITIRNPDIFDKIRFWQAGSLQNRQLDTVLGILPFFVVGVLLALLVARSLNVVALGDDLATSLGAKIVRTRLISVVAITLLCGAATAAAGPIAFLGLMAPFIARAIVGPDQRWVLPLTMVFAPLVFVSADVVGRVIVQGEMPVGIVTAFVGAPVLVLLIRRSKTQGL</sequence>
<protein>
    <submittedName>
        <fullName evidence="9">FecCD family ABC transporter permease</fullName>
    </submittedName>
</protein>
<feature type="transmembrane region" description="Helical" evidence="8">
    <location>
        <begin position="143"/>
        <end position="161"/>
    </location>
</feature>
<dbReference type="InterPro" id="IPR037294">
    <property type="entry name" value="ABC_BtuC-like"/>
</dbReference>
<dbReference type="PANTHER" id="PTHR30472">
    <property type="entry name" value="FERRIC ENTEROBACTIN TRANSPORT SYSTEM PERMEASE PROTEIN"/>
    <property type="match status" value="1"/>
</dbReference>
<feature type="transmembrane region" description="Helical" evidence="8">
    <location>
        <begin position="302"/>
        <end position="326"/>
    </location>
</feature>
<dbReference type="CDD" id="cd06550">
    <property type="entry name" value="TM_ABC_iron-siderophores_like"/>
    <property type="match status" value="1"/>
</dbReference>
<feature type="transmembrane region" description="Helical" evidence="8">
    <location>
        <begin position="33"/>
        <end position="53"/>
    </location>
</feature>
<feature type="transmembrane region" description="Helical" evidence="8">
    <location>
        <begin position="87"/>
        <end position="104"/>
    </location>
</feature>
<feature type="transmembrane region" description="Helical" evidence="8">
    <location>
        <begin position="116"/>
        <end position="136"/>
    </location>
</feature>
<organism evidence="9">
    <name type="scientific">Herbiconiux sp. A18JL235</name>
    <dbReference type="NCBI Taxonomy" id="3152363"/>
    <lineage>
        <taxon>Bacteria</taxon>
        <taxon>Bacillati</taxon>
        <taxon>Actinomycetota</taxon>
        <taxon>Actinomycetes</taxon>
        <taxon>Micrococcales</taxon>
        <taxon>Microbacteriaceae</taxon>
        <taxon>Herbiconiux</taxon>
    </lineage>
</organism>
<dbReference type="Pfam" id="PF01032">
    <property type="entry name" value="FecCD"/>
    <property type="match status" value="1"/>
</dbReference>
<dbReference type="Gene3D" id="1.10.3470.10">
    <property type="entry name" value="ABC transporter involved in vitamin B12 uptake, BtuC"/>
    <property type="match status" value="1"/>
</dbReference>